<dbReference type="PANTHER" id="PTHR30011">
    <property type="entry name" value="ALKANESULFONATE MONOOXYGENASE-RELATED"/>
    <property type="match status" value="1"/>
</dbReference>
<protein>
    <submittedName>
        <fullName evidence="7">LLM class flavin-dependent oxidoreductase</fullName>
        <ecNumber evidence="7">1.-.-.-</ecNumber>
    </submittedName>
</protein>
<evidence type="ECO:0000259" key="6">
    <source>
        <dbReference type="Pfam" id="PF00296"/>
    </source>
</evidence>
<evidence type="ECO:0000256" key="5">
    <source>
        <dbReference type="ARBA" id="ARBA00033748"/>
    </source>
</evidence>
<proteinExistence type="inferred from homology"/>
<dbReference type="PIRSF" id="PIRSF000337">
    <property type="entry name" value="NTA_MOA"/>
    <property type="match status" value="1"/>
</dbReference>
<dbReference type="EC" id="1.-.-.-" evidence="7"/>
<keyword evidence="2" id="KW-0288">FMN</keyword>
<dbReference type="NCBIfam" id="TIGR03860">
    <property type="entry name" value="FMN_nitrolo"/>
    <property type="match status" value="1"/>
</dbReference>
<evidence type="ECO:0000256" key="1">
    <source>
        <dbReference type="ARBA" id="ARBA00022630"/>
    </source>
</evidence>
<dbReference type="Gene3D" id="3.20.20.30">
    <property type="entry name" value="Luciferase-like domain"/>
    <property type="match status" value="1"/>
</dbReference>
<evidence type="ECO:0000313" key="7">
    <source>
        <dbReference type="EMBL" id="MEX3740127.1"/>
    </source>
</evidence>
<dbReference type="InterPro" id="IPR036661">
    <property type="entry name" value="Luciferase-like_sf"/>
</dbReference>
<dbReference type="InterPro" id="IPR011251">
    <property type="entry name" value="Luciferase-like_dom"/>
</dbReference>
<gene>
    <name evidence="7" type="ORF">ABFW12_18050</name>
</gene>
<feature type="domain" description="Luciferase-like" evidence="6">
    <location>
        <begin position="36"/>
        <end position="384"/>
    </location>
</feature>
<keyword evidence="4" id="KW-0503">Monooxygenase</keyword>
<accession>A0ABV3VJ34</accession>
<evidence type="ECO:0000256" key="2">
    <source>
        <dbReference type="ARBA" id="ARBA00022643"/>
    </source>
</evidence>
<dbReference type="RefSeq" id="WP_345979702.1">
    <property type="nucleotide sequence ID" value="NZ_JAQYXM010000002.1"/>
</dbReference>
<comment type="caution">
    <text evidence="7">The sequence shown here is derived from an EMBL/GenBank/DDBJ whole genome shotgun (WGS) entry which is preliminary data.</text>
</comment>
<name>A0ABV3VJ34_9MYCO</name>
<evidence type="ECO:0000256" key="3">
    <source>
        <dbReference type="ARBA" id="ARBA00023002"/>
    </source>
</evidence>
<dbReference type="InterPro" id="IPR016215">
    <property type="entry name" value="NTA_MOA"/>
</dbReference>
<reference evidence="7 8" key="1">
    <citation type="submission" date="2024-04" db="EMBL/GenBank/DDBJ databases">
        <title>Genomic Markers of Mycobacteria.</title>
        <authorList>
            <person name="Soliman M.S."/>
            <person name="Elkholy A."/>
            <person name="Soliman N.S."/>
            <person name="Abbas A."/>
            <person name="Khayrat S."/>
            <person name="Shawky S."/>
        </authorList>
    </citation>
    <scope>NUCLEOTIDE SEQUENCE [LARGE SCALE GENOMIC DNA]</scope>
    <source>
        <strain evidence="7 8">Egy-CU-AM5</strain>
    </source>
</reference>
<sequence length="460" mass="50000">MVTPARKRLILNGFVMPTVGHLSPGLWQHPDDEAHRYLKLSYWTDLARLLESGGFDALFIADVLGPIEVYQGSRDSALRNATQMPVNDPILAVSAMAAVTEHLGFGVTASTSYSQPYLLARSFSTLDHLTDGRIAWNVVTSMVDSAARNLGLDKQFDHDDRYDRAQEFLDVTYQLWEGSWEDDAVVRDHTAGIYANPAKVHSIGHVGPYFRVPGPHLCEPSPQRTPVIFQAGASARGREFAARNAELVFLGGRDAAEIGRSVAAVKELAAGFGRRPDAIKFVTSVTVVTGADEQSATAKYRDYQSHGSIEGALTLFSAFTGIDWSEHDLDEIITQRDTNASQSTLATGRGRTLREVAESMTLGGLHPTIVGSPQQVADQLESLADEADLDGFNIAYAVSPGSFADFIAYIVPELRSRGRLDTSYRPGTLREKLSGNGAARLAADHPAARYRAELPIAAQQ</sequence>
<dbReference type="SUPFAM" id="SSF51679">
    <property type="entry name" value="Bacterial luciferase-like"/>
    <property type="match status" value="1"/>
</dbReference>
<keyword evidence="3 7" id="KW-0560">Oxidoreductase</keyword>
<dbReference type="CDD" id="cd01095">
    <property type="entry name" value="Nitrilotriacetate_monoxgenase"/>
    <property type="match status" value="1"/>
</dbReference>
<dbReference type="EMBL" id="JBDLOU010000038">
    <property type="protein sequence ID" value="MEX3740127.1"/>
    <property type="molecule type" value="Genomic_DNA"/>
</dbReference>
<keyword evidence="8" id="KW-1185">Reference proteome</keyword>
<keyword evidence="1" id="KW-0285">Flavoprotein</keyword>
<dbReference type="GO" id="GO:0016491">
    <property type="term" value="F:oxidoreductase activity"/>
    <property type="evidence" value="ECO:0007669"/>
    <property type="project" value="UniProtKB-KW"/>
</dbReference>
<evidence type="ECO:0000313" key="8">
    <source>
        <dbReference type="Proteomes" id="UP001558474"/>
    </source>
</evidence>
<dbReference type="InterPro" id="IPR051260">
    <property type="entry name" value="Diverse_substr_monoxygenases"/>
</dbReference>
<comment type="similarity">
    <text evidence="5">Belongs to the NtaA/SnaA/DszA monooxygenase family.</text>
</comment>
<dbReference type="PANTHER" id="PTHR30011:SF16">
    <property type="entry name" value="C2H2 FINGER DOMAIN TRANSCRIPTION FACTOR (EUROFUNG)-RELATED"/>
    <property type="match status" value="1"/>
</dbReference>
<dbReference type="Pfam" id="PF00296">
    <property type="entry name" value="Bac_luciferase"/>
    <property type="match status" value="1"/>
</dbReference>
<dbReference type="Proteomes" id="UP001558474">
    <property type="component" value="Unassembled WGS sequence"/>
</dbReference>
<evidence type="ECO:0000256" key="4">
    <source>
        <dbReference type="ARBA" id="ARBA00023033"/>
    </source>
</evidence>
<organism evidence="7 8">
    <name type="scientific">Mycolicibacterium porcinum</name>
    <dbReference type="NCBI Taxonomy" id="39693"/>
    <lineage>
        <taxon>Bacteria</taxon>
        <taxon>Bacillati</taxon>
        <taxon>Actinomycetota</taxon>
        <taxon>Actinomycetes</taxon>
        <taxon>Mycobacteriales</taxon>
        <taxon>Mycobacteriaceae</taxon>
        <taxon>Mycolicibacterium</taxon>
    </lineage>
</organism>